<dbReference type="RefSeq" id="WP_085630039.1">
    <property type="nucleotide sequence ID" value="NZ_JAFBWU010000003.1"/>
</dbReference>
<evidence type="ECO:0000259" key="2">
    <source>
        <dbReference type="Pfam" id="PF20057"/>
    </source>
</evidence>
<dbReference type="GeneID" id="62641433"/>
<dbReference type="EMBL" id="JAFBXE010000003">
    <property type="protein sequence ID" value="MBM2411891.1"/>
    <property type="molecule type" value="Genomic_DNA"/>
</dbReference>
<dbReference type="Proteomes" id="UP000809440">
    <property type="component" value="Unassembled WGS sequence"/>
</dbReference>
<dbReference type="OrthoDB" id="7476630at2"/>
<sequence length="346" mass="37854">MTDLHHVKNRSGLSALFPEEAHRYLAHTAEGRPLREIAREAGCHASTVLRQVRKLETLRDDPLVDHVLAAHGVEPCDDAPSREDLDAVTEAMRLLCQPGAMMLYRAGVERAAIIRTVGDSDTLVLGTVLLDVAAALILRNWIAPIGGSDLKRYRITDEGRSHLPKLVAGRDARAAEASDHMVQLFAKTGSSCHPRDRSQPGGPGADSPLTVLARRRGPDGKPFLSPDFVAAGDRLHEDFAIAGFAMSEMLGWEWPDALQPLYDRTDAMTDRLRREASARTLDAVRDLGPGLSEVVLRCCCLREGLEVTEKRLGWSARSGKVVLRIALQRLSLFYARTRAAGPVLIG</sequence>
<evidence type="ECO:0000256" key="1">
    <source>
        <dbReference type="SAM" id="MobiDB-lite"/>
    </source>
</evidence>
<dbReference type="AlphaFoldDB" id="A0A9Q2NQS1"/>
<evidence type="ECO:0000313" key="4">
    <source>
        <dbReference type="EMBL" id="MBM2416558.1"/>
    </source>
</evidence>
<dbReference type="InterPro" id="IPR045599">
    <property type="entry name" value="DUF6456"/>
</dbReference>
<keyword evidence="6" id="KW-1185">Reference proteome</keyword>
<reference evidence="3 6" key="1">
    <citation type="submission" date="2021-01" db="EMBL/GenBank/DDBJ databases">
        <title>Diatom-associated Roseobacters Show Island Model of Population Structure.</title>
        <authorList>
            <person name="Qu L."/>
            <person name="Feng X."/>
            <person name="Chen Y."/>
            <person name="Li L."/>
            <person name="Wang X."/>
            <person name="Hu Z."/>
            <person name="Wang H."/>
            <person name="Luo H."/>
        </authorList>
    </citation>
    <scope>NUCLEOTIDE SEQUENCE</scope>
    <source>
        <strain evidence="4 6">CC28-63</strain>
        <strain evidence="3">CC28-69</strain>
    </source>
</reference>
<evidence type="ECO:0000313" key="5">
    <source>
        <dbReference type="Proteomes" id="UP000755667"/>
    </source>
</evidence>
<protein>
    <submittedName>
        <fullName evidence="3">Helix-turn-helix domain-containing protein</fullName>
    </submittedName>
</protein>
<dbReference type="Pfam" id="PF20057">
    <property type="entry name" value="DUF6456"/>
    <property type="match status" value="1"/>
</dbReference>
<feature type="region of interest" description="Disordered" evidence="1">
    <location>
        <begin position="189"/>
        <end position="209"/>
    </location>
</feature>
<dbReference type="EMBL" id="JAFBXF010000003">
    <property type="protein sequence ID" value="MBM2416558.1"/>
    <property type="molecule type" value="Genomic_DNA"/>
</dbReference>
<evidence type="ECO:0000313" key="3">
    <source>
        <dbReference type="EMBL" id="MBM2411891.1"/>
    </source>
</evidence>
<gene>
    <name evidence="3" type="ORF">JQX41_06240</name>
    <name evidence="4" type="ORF">JQX48_06240</name>
</gene>
<organism evidence="3 5">
    <name type="scientific">Marivita cryptomonadis</name>
    <dbReference type="NCBI Taxonomy" id="505252"/>
    <lineage>
        <taxon>Bacteria</taxon>
        <taxon>Pseudomonadati</taxon>
        <taxon>Pseudomonadota</taxon>
        <taxon>Alphaproteobacteria</taxon>
        <taxon>Rhodobacterales</taxon>
        <taxon>Roseobacteraceae</taxon>
        <taxon>Marivita</taxon>
    </lineage>
</organism>
<dbReference type="Proteomes" id="UP000755667">
    <property type="component" value="Unassembled WGS sequence"/>
</dbReference>
<evidence type="ECO:0000313" key="6">
    <source>
        <dbReference type="Proteomes" id="UP000809440"/>
    </source>
</evidence>
<proteinExistence type="predicted"/>
<accession>A0A9Q2NQS1</accession>
<name>A0A9Q2NQS1_9RHOB</name>
<comment type="caution">
    <text evidence="3">The sequence shown here is derived from an EMBL/GenBank/DDBJ whole genome shotgun (WGS) entry which is preliminary data.</text>
</comment>
<feature type="domain" description="DUF6456" evidence="2">
    <location>
        <begin position="205"/>
        <end position="335"/>
    </location>
</feature>